<evidence type="ECO:0000256" key="1">
    <source>
        <dbReference type="SAM" id="MobiDB-lite"/>
    </source>
</evidence>
<dbReference type="AlphaFoldDB" id="C4J2V3"/>
<reference evidence="2" key="1">
    <citation type="journal article" date="2009" name="PLoS Genet.">
        <title>Sequencing, mapping, and analysis of 27,455 maize full-length cDNAs.</title>
        <authorList>
            <person name="Soderlund C."/>
            <person name="Descour A."/>
            <person name="Kudrna D."/>
            <person name="Bomhoff M."/>
            <person name="Boyd L."/>
            <person name="Currie J."/>
            <person name="Angelova A."/>
            <person name="Collura K."/>
            <person name="Wissotski M."/>
            <person name="Ashley E."/>
            <person name="Morrow D."/>
            <person name="Fernandes J."/>
            <person name="Walbot V."/>
            <person name="Yu Y."/>
        </authorList>
    </citation>
    <scope>NUCLEOTIDE SEQUENCE</scope>
    <source>
        <strain evidence="2">B73</strain>
    </source>
</reference>
<evidence type="ECO:0000313" key="2">
    <source>
        <dbReference type="EMBL" id="ACR35503.1"/>
    </source>
</evidence>
<organism evidence="2">
    <name type="scientific">Zea mays</name>
    <name type="common">Maize</name>
    <dbReference type="NCBI Taxonomy" id="4577"/>
    <lineage>
        <taxon>Eukaryota</taxon>
        <taxon>Viridiplantae</taxon>
        <taxon>Streptophyta</taxon>
        <taxon>Embryophyta</taxon>
        <taxon>Tracheophyta</taxon>
        <taxon>Spermatophyta</taxon>
        <taxon>Magnoliopsida</taxon>
        <taxon>Liliopsida</taxon>
        <taxon>Poales</taxon>
        <taxon>Poaceae</taxon>
        <taxon>PACMAD clade</taxon>
        <taxon>Panicoideae</taxon>
        <taxon>Andropogonodae</taxon>
        <taxon>Andropogoneae</taxon>
        <taxon>Tripsacinae</taxon>
        <taxon>Zea</taxon>
    </lineage>
</organism>
<feature type="region of interest" description="Disordered" evidence="1">
    <location>
        <begin position="1"/>
        <end position="30"/>
    </location>
</feature>
<dbReference type="EMBL" id="BT085150">
    <property type="protein sequence ID" value="ACR35503.1"/>
    <property type="molecule type" value="mRNA"/>
</dbReference>
<feature type="compositionally biased region" description="Polar residues" evidence="1">
    <location>
        <begin position="8"/>
        <end position="17"/>
    </location>
</feature>
<reference evidence="2" key="2">
    <citation type="submission" date="2012-06" db="EMBL/GenBank/DDBJ databases">
        <authorList>
            <person name="Yu Y."/>
            <person name="Currie J."/>
            <person name="Lomeli R."/>
            <person name="Angelova A."/>
            <person name="Collura K."/>
            <person name="Wissotski M."/>
            <person name="Campos D."/>
            <person name="Kudrna D."/>
            <person name="Golser W."/>
            <person name="Ashely E."/>
            <person name="Descour A."/>
            <person name="Fernandes J."/>
            <person name="Soderlund C."/>
            <person name="Walbot V."/>
        </authorList>
    </citation>
    <scope>NUCLEOTIDE SEQUENCE</scope>
    <source>
        <strain evidence="2">B73</strain>
    </source>
</reference>
<accession>C4J2V3</accession>
<protein>
    <submittedName>
        <fullName evidence="2">Uncharacterized protein</fullName>
    </submittedName>
</protein>
<proteinExistence type="evidence at transcript level"/>
<sequence length="44" mass="5014">MKNHTFSDKNQAPTSDSHWGGRGRDWDGGGLKLECHDDFERILV</sequence>
<name>C4J2V3_MAIZE</name>